<evidence type="ECO:0000256" key="1">
    <source>
        <dbReference type="SAM" id="Coils"/>
    </source>
</evidence>
<dbReference type="STRING" id="582744.Msip34_2493"/>
<keyword evidence="6" id="KW-1185">Reference proteome</keyword>
<dbReference type="Proteomes" id="UP000002743">
    <property type="component" value="Chromosome"/>
</dbReference>
<feature type="chain" id="PRO_5005668777" description="DUF4124 domain-containing protein" evidence="3">
    <location>
        <begin position="19"/>
        <end position="163"/>
    </location>
</feature>
<sequence precursor="true">MKFLLLCCGLLAGLTVQAADIYKCVDESGQPTFTDAKTRTLYKNCQLFLKGDNALPVPSGKKERARTPTPSDFPKVDRSTQTRRDDTRRQILQDELATEKKALEEARQAYNEGSANPEVYRTADGKTLRNVTKFEEKMRRLKADVDTHENNVKLLQKELNGMK</sequence>
<dbReference type="InterPro" id="IPR025392">
    <property type="entry name" value="DUF4124"/>
</dbReference>
<feature type="domain" description="DUF4124" evidence="4">
    <location>
        <begin position="10"/>
        <end position="37"/>
    </location>
</feature>
<dbReference type="eggNOG" id="ENOG50335VA">
    <property type="taxonomic scope" value="Bacteria"/>
</dbReference>
<accession>C6XAW0</accession>
<evidence type="ECO:0000313" key="6">
    <source>
        <dbReference type="Proteomes" id="UP000002743"/>
    </source>
</evidence>
<dbReference type="Pfam" id="PF13511">
    <property type="entry name" value="DUF4124"/>
    <property type="match status" value="1"/>
</dbReference>
<dbReference type="OrthoDB" id="8547929at2"/>
<dbReference type="RefSeq" id="WP_015830989.1">
    <property type="nucleotide sequence ID" value="NC_012969.1"/>
</dbReference>
<keyword evidence="1" id="KW-0175">Coiled coil</keyword>
<dbReference type="HOGENOM" id="CLU_099362_2_0_4"/>
<dbReference type="EMBL" id="CP001674">
    <property type="protein sequence ID" value="ACT51730.1"/>
    <property type="molecule type" value="Genomic_DNA"/>
</dbReference>
<proteinExistence type="predicted"/>
<protein>
    <recommendedName>
        <fullName evidence="4">DUF4124 domain-containing protein</fullName>
    </recommendedName>
</protein>
<feature type="compositionally biased region" description="Basic and acidic residues" evidence="2">
    <location>
        <begin position="74"/>
        <end position="89"/>
    </location>
</feature>
<reference evidence="5 6" key="2">
    <citation type="journal article" date="2011" name="J. Bacteriol.">
        <title>Genomes of three methylotrophs from a single niche uncover genetic and metabolic divergence of Methylophilaceae.</title>
        <authorList>
            <person name="Lapidus A."/>
            <person name="Clum A."/>
            <person name="Labutti K."/>
            <person name="Kaluzhnaya M.G."/>
            <person name="Lim S."/>
            <person name="Beck D.A."/>
            <person name="Glavina Del Rio T."/>
            <person name="Nolan M."/>
            <person name="Mavromatis K."/>
            <person name="Huntemann M."/>
            <person name="Lucas S."/>
            <person name="Lidstrom M.E."/>
            <person name="Ivanova N."/>
            <person name="Chistoserdova L."/>
        </authorList>
    </citation>
    <scope>NUCLEOTIDE SEQUENCE [LARGE SCALE GENOMIC DNA]</scope>
    <source>
        <strain evidence="5 6">SIP3-4</strain>
    </source>
</reference>
<keyword evidence="3" id="KW-0732">Signal</keyword>
<feature type="region of interest" description="Disordered" evidence="2">
    <location>
        <begin position="56"/>
        <end position="89"/>
    </location>
</feature>
<evidence type="ECO:0000313" key="5">
    <source>
        <dbReference type="EMBL" id="ACT51730.1"/>
    </source>
</evidence>
<organism evidence="5 6">
    <name type="scientific">Methylovorus glucosotrophus (strain SIP3-4)</name>
    <dbReference type="NCBI Taxonomy" id="582744"/>
    <lineage>
        <taxon>Bacteria</taxon>
        <taxon>Pseudomonadati</taxon>
        <taxon>Pseudomonadota</taxon>
        <taxon>Betaproteobacteria</taxon>
        <taxon>Nitrosomonadales</taxon>
        <taxon>Methylophilaceae</taxon>
        <taxon>Methylovorus</taxon>
    </lineage>
</organism>
<dbReference type="AlphaFoldDB" id="C6XAW0"/>
<evidence type="ECO:0000256" key="3">
    <source>
        <dbReference type="SAM" id="SignalP"/>
    </source>
</evidence>
<dbReference type="KEGG" id="mei:Msip34_2493"/>
<feature type="coiled-coil region" evidence="1">
    <location>
        <begin position="89"/>
        <end position="158"/>
    </location>
</feature>
<evidence type="ECO:0000256" key="2">
    <source>
        <dbReference type="SAM" id="MobiDB-lite"/>
    </source>
</evidence>
<gene>
    <name evidence="5" type="ordered locus">Msip34_2493</name>
</gene>
<feature type="signal peptide" evidence="3">
    <location>
        <begin position="1"/>
        <end position="18"/>
    </location>
</feature>
<evidence type="ECO:0000259" key="4">
    <source>
        <dbReference type="Pfam" id="PF13511"/>
    </source>
</evidence>
<name>C6XAW0_METGS</name>
<reference evidence="6" key="1">
    <citation type="submission" date="2009-07" db="EMBL/GenBank/DDBJ databases">
        <title>Complete sequence of chromosome of Methylovorus sp. SIP3-4.</title>
        <authorList>
            <person name="Lucas S."/>
            <person name="Copeland A."/>
            <person name="Lapidus A."/>
            <person name="Glavina del Rio T."/>
            <person name="Tice H."/>
            <person name="Bruce D."/>
            <person name="Goodwin L."/>
            <person name="Pitluck S."/>
            <person name="Clum A."/>
            <person name="Larimer F."/>
            <person name="Land M."/>
            <person name="Hauser L."/>
            <person name="Kyrpides N."/>
            <person name="Mikhailova N."/>
            <person name="Kayluzhnaya M."/>
            <person name="Chistoserdova L."/>
        </authorList>
    </citation>
    <scope>NUCLEOTIDE SEQUENCE [LARGE SCALE GENOMIC DNA]</scope>
    <source>
        <strain evidence="6">SIP3-4</strain>
    </source>
</reference>